<dbReference type="PRINTS" id="PR00049">
    <property type="entry name" value="WILMSTUMOUR"/>
</dbReference>
<dbReference type="Proteomes" id="UP000247498">
    <property type="component" value="Unassembled WGS sequence"/>
</dbReference>
<comment type="similarity">
    <text evidence="1">Belongs to the short-chain dehydrogenases/reductases (SDR) family.</text>
</comment>
<comment type="caution">
    <text evidence="4">The sequence shown here is derived from an EMBL/GenBank/DDBJ whole genome shotgun (WGS) entry which is preliminary data.</text>
</comment>
<dbReference type="EMBL" id="BDRX01000017">
    <property type="protein sequence ID" value="GBF90496.1"/>
    <property type="molecule type" value="Genomic_DNA"/>
</dbReference>
<feature type="region of interest" description="Disordered" evidence="3">
    <location>
        <begin position="267"/>
        <end position="321"/>
    </location>
</feature>
<accession>A0A2V0NS89</accession>
<dbReference type="InterPro" id="IPR002347">
    <property type="entry name" value="SDR_fam"/>
</dbReference>
<dbReference type="Gene3D" id="3.40.50.720">
    <property type="entry name" value="NAD(P)-binding Rossmann-like Domain"/>
    <property type="match status" value="1"/>
</dbReference>
<dbReference type="GO" id="GO:0016491">
    <property type="term" value="F:oxidoreductase activity"/>
    <property type="evidence" value="ECO:0007669"/>
    <property type="project" value="UniProtKB-KW"/>
</dbReference>
<dbReference type="STRING" id="307507.A0A2V0NS89"/>
<evidence type="ECO:0000256" key="3">
    <source>
        <dbReference type="SAM" id="MobiDB-lite"/>
    </source>
</evidence>
<evidence type="ECO:0000313" key="4">
    <source>
        <dbReference type="EMBL" id="GBF90496.1"/>
    </source>
</evidence>
<name>A0A2V0NS89_9CHLO</name>
<dbReference type="PANTHER" id="PTHR43669:SF3">
    <property type="entry name" value="ALCOHOL DEHYDROGENASE, PUTATIVE (AFU_ORTHOLOGUE AFUA_3G03445)-RELATED"/>
    <property type="match status" value="1"/>
</dbReference>
<feature type="compositionally biased region" description="Gly residues" evidence="3">
    <location>
        <begin position="277"/>
        <end position="302"/>
    </location>
</feature>
<keyword evidence="5" id="KW-1185">Reference proteome</keyword>
<feature type="region of interest" description="Disordered" evidence="3">
    <location>
        <begin position="161"/>
        <end position="203"/>
    </location>
</feature>
<evidence type="ECO:0000256" key="1">
    <source>
        <dbReference type="ARBA" id="ARBA00006484"/>
    </source>
</evidence>
<sequence length="351" mass="36041">MVPAHPPPAPALGAGDPPPAPAPPPPPPRRRVACVAGFGPAGISMAAARRFGGAGFELALLARRPERLAEGEERLRAAGITARGFAVDLADPSAVRAGLAAVARDLGPPEVLHWNPYNSLRPPLLQLPPEEVDSLMGVAVKGLLAAVQELLPVWEAWAAEDGERQPPPQQQQRQGQEQGQAPQQQQQQQQQPAPPRRRPALLVTGGGLALPSSARLAVEYGVEGISIAKAAQHQAVACLREALAPRGVFVGQVTVCATVRGTAWDGVRSSAEEEGDGGGGGAEEVGGGGGSKKQGAGGGGDGQQAEGEEKDEAAAGGPYVTPDEVADALWALCDEQPAGDAWHVMLQGRAV</sequence>
<dbReference type="InParanoid" id="A0A2V0NS89"/>
<feature type="compositionally biased region" description="Pro residues" evidence="3">
    <location>
        <begin position="1"/>
        <end position="27"/>
    </location>
</feature>
<dbReference type="OrthoDB" id="547399at2759"/>
<evidence type="ECO:0008006" key="6">
    <source>
        <dbReference type="Google" id="ProtNLM"/>
    </source>
</evidence>
<protein>
    <recommendedName>
        <fullName evidence="6">Short-chain dehydrogenase</fullName>
    </recommendedName>
</protein>
<feature type="region of interest" description="Disordered" evidence="3">
    <location>
        <begin position="1"/>
        <end position="31"/>
    </location>
</feature>
<dbReference type="PANTHER" id="PTHR43669">
    <property type="entry name" value="5-KETO-D-GLUCONATE 5-REDUCTASE"/>
    <property type="match status" value="1"/>
</dbReference>
<proteinExistence type="inferred from homology"/>
<dbReference type="AlphaFoldDB" id="A0A2V0NS89"/>
<dbReference type="InterPro" id="IPR036291">
    <property type="entry name" value="NAD(P)-bd_dom_sf"/>
</dbReference>
<evidence type="ECO:0000313" key="5">
    <source>
        <dbReference type="Proteomes" id="UP000247498"/>
    </source>
</evidence>
<feature type="compositionally biased region" description="Low complexity" evidence="3">
    <location>
        <begin position="170"/>
        <end position="191"/>
    </location>
</feature>
<keyword evidence="2" id="KW-0560">Oxidoreductase</keyword>
<reference evidence="4 5" key="1">
    <citation type="journal article" date="2018" name="Sci. Rep.">
        <title>Raphidocelis subcapitata (=Pseudokirchneriella subcapitata) provides an insight into genome evolution and environmental adaptations in the Sphaeropleales.</title>
        <authorList>
            <person name="Suzuki S."/>
            <person name="Yamaguchi H."/>
            <person name="Nakajima N."/>
            <person name="Kawachi M."/>
        </authorList>
    </citation>
    <scope>NUCLEOTIDE SEQUENCE [LARGE SCALE GENOMIC DNA]</scope>
    <source>
        <strain evidence="4 5">NIES-35</strain>
    </source>
</reference>
<organism evidence="4 5">
    <name type="scientific">Raphidocelis subcapitata</name>
    <dbReference type="NCBI Taxonomy" id="307507"/>
    <lineage>
        <taxon>Eukaryota</taxon>
        <taxon>Viridiplantae</taxon>
        <taxon>Chlorophyta</taxon>
        <taxon>core chlorophytes</taxon>
        <taxon>Chlorophyceae</taxon>
        <taxon>CS clade</taxon>
        <taxon>Sphaeropleales</taxon>
        <taxon>Selenastraceae</taxon>
        <taxon>Raphidocelis</taxon>
    </lineage>
</organism>
<evidence type="ECO:0000256" key="2">
    <source>
        <dbReference type="ARBA" id="ARBA00023002"/>
    </source>
</evidence>
<dbReference type="Pfam" id="PF00106">
    <property type="entry name" value="adh_short"/>
    <property type="match status" value="1"/>
</dbReference>
<gene>
    <name evidence="4" type="ORF">Rsub_03492</name>
</gene>
<dbReference type="SUPFAM" id="SSF51735">
    <property type="entry name" value="NAD(P)-binding Rossmann-fold domains"/>
    <property type="match status" value="1"/>
</dbReference>